<protein>
    <submittedName>
        <fullName evidence="2">Uncharacterized protein</fullName>
    </submittedName>
</protein>
<gene>
    <name evidence="2" type="ORF">GGR05_000412</name>
</gene>
<keyword evidence="1" id="KW-0812">Transmembrane</keyword>
<sequence>MSSAPAFCQALTPLCFFLIPVLVVEGARRIWAFRRLWWVVAASYVITPITLFLIQPDFVQGGLVGDAWVGAPWYFSSLWEILIGLCVPSLLVLVHRTVWPDLA</sequence>
<organism evidence="2 3">
    <name type="scientific">Aureimonas phyllosphaerae</name>
    <dbReference type="NCBI Taxonomy" id="1166078"/>
    <lineage>
        <taxon>Bacteria</taxon>
        <taxon>Pseudomonadati</taxon>
        <taxon>Pseudomonadota</taxon>
        <taxon>Alphaproteobacteria</taxon>
        <taxon>Hyphomicrobiales</taxon>
        <taxon>Aurantimonadaceae</taxon>
        <taxon>Aureimonas</taxon>
    </lineage>
</organism>
<feature type="transmembrane region" description="Helical" evidence="1">
    <location>
        <begin position="74"/>
        <end position="94"/>
    </location>
</feature>
<evidence type="ECO:0000313" key="2">
    <source>
        <dbReference type="EMBL" id="MBB3934301.1"/>
    </source>
</evidence>
<name>A0A7W6BV44_9HYPH</name>
<accession>A0A7W6BV44</accession>
<dbReference type="AlphaFoldDB" id="A0A7W6BV44"/>
<feature type="transmembrane region" description="Helical" evidence="1">
    <location>
        <begin position="36"/>
        <end position="54"/>
    </location>
</feature>
<dbReference type="Proteomes" id="UP000531216">
    <property type="component" value="Unassembled WGS sequence"/>
</dbReference>
<comment type="caution">
    <text evidence="2">The sequence shown here is derived from an EMBL/GenBank/DDBJ whole genome shotgun (WGS) entry which is preliminary data.</text>
</comment>
<evidence type="ECO:0000313" key="3">
    <source>
        <dbReference type="Proteomes" id="UP000531216"/>
    </source>
</evidence>
<keyword evidence="1" id="KW-1133">Transmembrane helix</keyword>
<dbReference type="EMBL" id="JACIDO010000001">
    <property type="protein sequence ID" value="MBB3934301.1"/>
    <property type="molecule type" value="Genomic_DNA"/>
</dbReference>
<keyword evidence="3" id="KW-1185">Reference proteome</keyword>
<reference evidence="2 3" key="1">
    <citation type="submission" date="2020-08" db="EMBL/GenBank/DDBJ databases">
        <title>Genomic Encyclopedia of Type Strains, Phase IV (KMG-IV): sequencing the most valuable type-strain genomes for metagenomic binning, comparative biology and taxonomic classification.</title>
        <authorList>
            <person name="Goeker M."/>
        </authorList>
    </citation>
    <scope>NUCLEOTIDE SEQUENCE [LARGE SCALE GENOMIC DNA]</scope>
    <source>
        <strain evidence="2 3">DSM 25024</strain>
    </source>
</reference>
<dbReference type="RefSeq" id="WP_090958584.1">
    <property type="nucleotide sequence ID" value="NZ_FOOA01000001.1"/>
</dbReference>
<proteinExistence type="predicted"/>
<keyword evidence="1" id="KW-0472">Membrane</keyword>
<feature type="transmembrane region" description="Helical" evidence="1">
    <location>
        <begin position="6"/>
        <end position="24"/>
    </location>
</feature>
<evidence type="ECO:0000256" key="1">
    <source>
        <dbReference type="SAM" id="Phobius"/>
    </source>
</evidence>